<reference evidence="2 3" key="1">
    <citation type="submission" date="2024-01" db="EMBL/GenBank/DDBJ databases">
        <title>Mesobacterium rodlantinim sp. nov., isolated from shallow sea hydrothermal systems off Kueishantao Island.</title>
        <authorList>
            <person name="Su Z."/>
            <person name="Tang K."/>
        </authorList>
    </citation>
    <scope>NUCLEOTIDE SEQUENCE [LARGE SCALE GENOMIC DNA]</scope>
    <source>
        <strain evidence="2 3">TK19101</strain>
    </source>
</reference>
<proteinExistence type="predicted"/>
<organism evidence="2 3">
    <name type="scientific">Mesobacterium hydrothermale</name>
    <dbReference type="NCBI Taxonomy" id="3111907"/>
    <lineage>
        <taxon>Bacteria</taxon>
        <taxon>Pseudomonadati</taxon>
        <taxon>Pseudomonadota</taxon>
        <taxon>Alphaproteobacteria</taxon>
        <taxon>Rhodobacterales</taxon>
        <taxon>Roseobacteraceae</taxon>
        <taxon>Mesobacterium</taxon>
    </lineage>
</organism>
<evidence type="ECO:0000256" key="1">
    <source>
        <dbReference type="SAM" id="Phobius"/>
    </source>
</evidence>
<keyword evidence="1" id="KW-0472">Membrane</keyword>
<feature type="transmembrane region" description="Helical" evidence="1">
    <location>
        <begin position="49"/>
        <end position="68"/>
    </location>
</feature>
<dbReference type="Proteomes" id="UP001348149">
    <property type="component" value="Unassembled WGS sequence"/>
</dbReference>
<name>A0ABU6HKL9_9RHOB</name>
<gene>
    <name evidence="2" type="ORF">VK792_17070</name>
</gene>
<keyword evidence="1" id="KW-1133">Transmembrane helix</keyword>
<feature type="transmembrane region" description="Helical" evidence="1">
    <location>
        <begin position="80"/>
        <end position="103"/>
    </location>
</feature>
<dbReference type="EMBL" id="JAYLLH010000034">
    <property type="protein sequence ID" value="MEC3863008.1"/>
    <property type="molecule type" value="Genomic_DNA"/>
</dbReference>
<keyword evidence="3" id="KW-1185">Reference proteome</keyword>
<evidence type="ECO:0000313" key="2">
    <source>
        <dbReference type="EMBL" id="MEC3863008.1"/>
    </source>
</evidence>
<comment type="caution">
    <text evidence="2">The sequence shown here is derived from an EMBL/GenBank/DDBJ whole genome shotgun (WGS) entry which is preliminary data.</text>
</comment>
<feature type="transmembrane region" description="Helical" evidence="1">
    <location>
        <begin position="115"/>
        <end position="139"/>
    </location>
</feature>
<keyword evidence="1" id="KW-0812">Transmembrane</keyword>
<sequence>MRDALVILHYLAFALGIGGGVASLMIGAAQATAEPPVKLAMGPVRRRLAFSAGGAVAVLWLTGLWLVYGWRGGLAAQAPLFWIKMVFVATLTGFVAVLLTRILRALKGGTPPPLPLLNTLVTGATASAALAVLFGVLSFHG</sequence>
<dbReference type="RefSeq" id="WP_326299080.1">
    <property type="nucleotide sequence ID" value="NZ_JAYLLH010000034.1"/>
</dbReference>
<protein>
    <submittedName>
        <fullName evidence="2">Uncharacterized protein</fullName>
    </submittedName>
</protein>
<accession>A0ABU6HKL9</accession>
<evidence type="ECO:0000313" key="3">
    <source>
        <dbReference type="Proteomes" id="UP001348149"/>
    </source>
</evidence>